<dbReference type="PRINTS" id="PR00368">
    <property type="entry name" value="FADPNR"/>
</dbReference>
<evidence type="ECO:0000259" key="4">
    <source>
        <dbReference type="Pfam" id="PF07992"/>
    </source>
</evidence>
<protein>
    <recommendedName>
        <fullName evidence="1">Thioredoxin reductase</fullName>
    </recommendedName>
</protein>
<dbReference type="PRINTS" id="PR00469">
    <property type="entry name" value="PNDRDTASEII"/>
</dbReference>
<keyword evidence="6" id="KW-1185">Reference proteome</keyword>
<evidence type="ECO:0000313" key="6">
    <source>
        <dbReference type="Proteomes" id="UP000198926"/>
    </source>
</evidence>
<proteinExistence type="predicted"/>
<dbReference type="PANTHER" id="PTHR48105">
    <property type="entry name" value="THIOREDOXIN REDUCTASE 1-RELATED-RELATED"/>
    <property type="match status" value="1"/>
</dbReference>
<dbReference type="GO" id="GO:0016491">
    <property type="term" value="F:oxidoreductase activity"/>
    <property type="evidence" value="ECO:0007669"/>
    <property type="project" value="UniProtKB-KW"/>
</dbReference>
<name>A0A1I6LE20_9RHOB</name>
<feature type="domain" description="FAD/NAD(P)-binding" evidence="4">
    <location>
        <begin position="5"/>
        <end position="281"/>
    </location>
</feature>
<sequence>MDHVDVVVIGGSFAGMSAALQLGRARQSVKVFDTKKPRNRFAPTAHGFLGHDGRTPAEIRELGRDNLAQYPTVEVVEARVATAAQEGEGFIVHPEGSAPIKASCLVLAYGLRDELPMIEGLNEAWGRNVMQCPYCHGYEVRDRKLGVLYTSEASLHQAKIIPDWSADVTLFTNGQAINRDAIAAVESRGVVIVADRVIGLELEEGWMRRIILQEHNHDLDGLFVITKTHHSSDLAGQLGCAFEEGPFGPYIRVDNLQETSIPGVFAAGDIARPIHQSVWAAADGSAAGAFCHQSLLSQRNPYHKPAA</sequence>
<dbReference type="InterPro" id="IPR036188">
    <property type="entry name" value="FAD/NAD-bd_sf"/>
</dbReference>
<dbReference type="Gene3D" id="3.50.50.60">
    <property type="entry name" value="FAD/NAD(P)-binding domain"/>
    <property type="match status" value="2"/>
</dbReference>
<dbReference type="OrthoDB" id="9786503at2"/>
<gene>
    <name evidence="5" type="ORF">SAMN05444714_0444</name>
</gene>
<dbReference type="InterPro" id="IPR050097">
    <property type="entry name" value="Ferredoxin-NADP_redctase_2"/>
</dbReference>
<accession>A0A1I6LE20</accession>
<evidence type="ECO:0000313" key="5">
    <source>
        <dbReference type="EMBL" id="SFS01699.1"/>
    </source>
</evidence>
<reference evidence="5 6" key="1">
    <citation type="submission" date="2016-10" db="EMBL/GenBank/DDBJ databases">
        <authorList>
            <person name="de Groot N.N."/>
        </authorList>
    </citation>
    <scope>NUCLEOTIDE SEQUENCE [LARGE SCALE GENOMIC DNA]</scope>
    <source>
        <strain evidence="5 6">DSM 29433</strain>
    </source>
</reference>
<keyword evidence="2" id="KW-0285">Flavoprotein</keyword>
<dbReference type="STRING" id="1123755.SAMN05444714_0444"/>
<dbReference type="Pfam" id="PF07992">
    <property type="entry name" value="Pyr_redox_2"/>
    <property type="match status" value="1"/>
</dbReference>
<dbReference type="InterPro" id="IPR023753">
    <property type="entry name" value="FAD/NAD-binding_dom"/>
</dbReference>
<evidence type="ECO:0000256" key="2">
    <source>
        <dbReference type="ARBA" id="ARBA00022630"/>
    </source>
</evidence>
<keyword evidence="3" id="KW-0560">Oxidoreductase</keyword>
<dbReference type="RefSeq" id="WP_090203428.1">
    <property type="nucleotide sequence ID" value="NZ_FOZM01000001.1"/>
</dbReference>
<dbReference type="EMBL" id="FOZM01000001">
    <property type="protein sequence ID" value="SFS01699.1"/>
    <property type="molecule type" value="Genomic_DNA"/>
</dbReference>
<evidence type="ECO:0000256" key="3">
    <source>
        <dbReference type="ARBA" id="ARBA00023002"/>
    </source>
</evidence>
<dbReference type="SUPFAM" id="SSF51905">
    <property type="entry name" value="FAD/NAD(P)-binding domain"/>
    <property type="match status" value="1"/>
</dbReference>
<evidence type="ECO:0000256" key="1">
    <source>
        <dbReference type="ARBA" id="ARBA00018719"/>
    </source>
</evidence>
<dbReference type="Proteomes" id="UP000198926">
    <property type="component" value="Unassembled WGS sequence"/>
</dbReference>
<organism evidence="5 6">
    <name type="scientific">Yoonia litorea</name>
    <dbReference type="NCBI Taxonomy" id="1123755"/>
    <lineage>
        <taxon>Bacteria</taxon>
        <taxon>Pseudomonadati</taxon>
        <taxon>Pseudomonadota</taxon>
        <taxon>Alphaproteobacteria</taxon>
        <taxon>Rhodobacterales</taxon>
        <taxon>Paracoccaceae</taxon>
        <taxon>Yoonia</taxon>
    </lineage>
</organism>
<dbReference type="AlphaFoldDB" id="A0A1I6LE20"/>